<dbReference type="Proteomes" id="UP000284375">
    <property type="component" value="Unassembled WGS sequence"/>
</dbReference>
<accession>A0A423WHH3</accession>
<evidence type="ECO:0000256" key="1">
    <source>
        <dbReference type="SAM" id="MobiDB-lite"/>
    </source>
</evidence>
<sequence>MSSRDYSIKGKKKGERVAISDCNIEPLNLLIPGGAPILVPKHKAWPGQKKKARLTVKIPLGNEDFYDAEEDEDELGERPAAEVKCRKVIQAAKANSEKKTKKEKKKKTASCKVGNKKGPKADTEGRDRKKLMQRIKGQEAYVAQLKAEYEGKKTGLKAHDEVEGDTYTDCPVTTTDGATQTSEDKTSDEEPTEASEKVRRMLKAIRIRAAGTGGEGFTPSEDAQILARKAAGESFKTIAGYMKRPKKQISQRHGELVKAGKTAETAGTDGPGEGATTDAATAGETTDGAEKTTDADDDAQVAEGDFGGLFDLGGLTTALEGVAAEQAEAEKKDSPAKKSDDANRKAKNQQHKPSPAGTRNAEAEITGGESDSEAVPDGSGTRLYINQYARYLLRNQNMIPEADDKFDEEDCILLALTESQLEHGRWDQIQAGFANLTGRMVPVEVLKYKLGGGDKPEYY</sequence>
<proteinExistence type="predicted"/>
<feature type="compositionally biased region" description="Low complexity" evidence="1">
    <location>
        <begin position="262"/>
        <end position="286"/>
    </location>
</feature>
<keyword evidence="3" id="KW-1185">Reference proteome</keyword>
<feature type="compositionally biased region" description="Basic residues" evidence="1">
    <location>
        <begin position="101"/>
        <end position="118"/>
    </location>
</feature>
<feature type="region of interest" description="Disordered" evidence="1">
    <location>
        <begin position="155"/>
        <end position="197"/>
    </location>
</feature>
<dbReference type="AlphaFoldDB" id="A0A423WHH3"/>
<feature type="compositionally biased region" description="Polar residues" evidence="1">
    <location>
        <begin position="171"/>
        <end position="181"/>
    </location>
</feature>
<feature type="region of interest" description="Disordered" evidence="1">
    <location>
        <begin position="242"/>
        <end position="306"/>
    </location>
</feature>
<feature type="compositionally biased region" description="Basic and acidic residues" evidence="1">
    <location>
        <begin position="328"/>
        <end position="344"/>
    </location>
</feature>
<evidence type="ECO:0000313" key="2">
    <source>
        <dbReference type="EMBL" id="ROW02849.1"/>
    </source>
</evidence>
<evidence type="ECO:0008006" key="4">
    <source>
        <dbReference type="Google" id="ProtNLM"/>
    </source>
</evidence>
<comment type="caution">
    <text evidence="2">The sequence shown here is derived from an EMBL/GenBank/DDBJ whole genome shotgun (WGS) entry which is preliminary data.</text>
</comment>
<reference evidence="2 3" key="1">
    <citation type="submission" date="2015-09" db="EMBL/GenBank/DDBJ databases">
        <title>Host preference determinants of Valsa canker pathogens revealed by comparative genomics.</title>
        <authorList>
            <person name="Yin Z."/>
            <person name="Huang L."/>
        </authorList>
    </citation>
    <scope>NUCLEOTIDE SEQUENCE [LARGE SCALE GENOMIC DNA]</scope>
    <source>
        <strain evidence="2 3">YSFL</strain>
    </source>
</reference>
<organism evidence="2 3">
    <name type="scientific">Cytospora chrysosperma</name>
    <name type="common">Cytospora canker fungus</name>
    <name type="synonym">Sphaeria chrysosperma</name>
    <dbReference type="NCBI Taxonomy" id="252740"/>
    <lineage>
        <taxon>Eukaryota</taxon>
        <taxon>Fungi</taxon>
        <taxon>Dikarya</taxon>
        <taxon>Ascomycota</taxon>
        <taxon>Pezizomycotina</taxon>
        <taxon>Sordariomycetes</taxon>
        <taxon>Sordariomycetidae</taxon>
        <taxon>Diaporthales</taxon>
        <taxon>Cytosporaceae</taxon>
        <taxon>Cytospora</taxon>
    </lineage>
</organism>
<gene>
    <name evidence="2" type="ORF">VSDG_01670</name>
</gene>
<feature type="region of interest" description="Disordered" evidence="1">
    <location>
        <begin position="93"/>
        <end position="136"/>
    </location>
</feature>
<name>A0A423WHH3_CYTCH</name>
<dbReference type="OrthoDB" id="5154006at2759"/>
<dbReference type="EMBL" id="LJZO01000004">
    <property type="protein sequence ID" value="ROW02849.1"/>
    <property type="molecule type" value="Genomic_DNA"/>
</dbReference>
<protein>
    <recommendedName>
        <fullName evidence="4">Myb-like domain-containing protein</fullName>
    </recommendedName>
</protein>
<feature type="region of interest" description="Disordered" evidence="1">
    <location>
        <begin position="324"/>
        <end position="379"/>
    </location>
</feature>
<evidence type="ECO:0000313" key="3">
    <source>
        <dbReference type="Proteomes" id="UP000284375"/>
    </source>
</evidence>
<dbReference type="STRING" id="252740.A0A423WHH3"/>